<keyword evidence="2" id="KW-1185">Reference proteome</keyword>
<evidence type="ECO:0000313" key="2">
    <source>
        <dbReference type="Proteomes" id="UP000790709"/>
    </source>
</evidence>
<protein>
    <submittedName>
        <fullName evidence="1">Uncharacterized protein</fullName>
    </submittedName>
</protein>
<sequence>MVSRAALSVQHQIPGLVGLTISLVMYGITLGQYSYYWRTFPNDKRHVKYFVALLLAMDTFHAYCSAATEWYVLVSCRRHGSIACPMGPSWQSIASLFLSVRISALEYRVTALTTVTKFLVPFITQSFYGQRIWIISGNNRIITSAIFFLAAAQIGCGFAVVMLGATHSSLMLSIPIMISSSLAAAVTDILISGSVYFYLRPGRFGIKRTETRIRHLTTVSINMGFLTCVMNVVMVVFNSKLELGFCVSGAAMIAVRSQINSVLAVLNARRRYPQRRHPHPFSTIQLPSIPSIQLSEMPPDPKQDLRVTDAIVSPSAVL</sequence>
<accession>A0ACB8BE37</accession>
<organism evidence="1 2">
    <name type="scientific">Leucogyrophana mollusca</name>
    <dbReference type="NCBI Taxonomy" id="85980"/>
    <lineage>
        <taxon>Eukaryota</taxon>
        <taxon>Fungi</taxon>
        <taxon>Dikarya</taxon>
        <taxon>Basidiomycota</taxon>
        <taxon>Agaricomycotina</taxon>
        <taxon>Agaricomycetes</taxon>
        <taxon>Agaricomycetidae</taxon>
        <taxon>Boletales</taxon>
        <taxon>Boletales incertae sedis</taxon>
        <taxon>Leucogyrophana</taxon>
    </lineage>
</organism>
<evidence type="ECO:0000313" key="1">
    <source>
        <dbReference type="EMBL" id="KAH7923539.1"/>
    </source>
</evidence>
<dbReference type="Proteomes" id="UP000790709">
    <property type="component" value="Unassembled WGS sequence"/>
</dbReference>
<dbReference type="EMBL" id="MU266449">
    <property type="protein sequence ID" value="KAH7923539.1"/>
    <property type="molecule type" value="Genomic_DNA"/>
</dbReference>
<comment type="caution">
    <text evidence="1">The sequence shown here is derived from an EMBL/GenBank/DDBJ whole genome shotgun (WGS) entry which is preliminary data.</text>
</comment>
<gene>
    <name evidence="1" type="ORF">BV22DRAFT_1196612</name>
</gene>
<proteinExistence type="predicted"/>
<reference evidence="1" key="1">
    <citation type="journal article" date="2021" name="New Phytol.">
        <title>Evolutionary innovations through gain and loss of genes in the ectomycorrhizal Boletales.</title>
        <authorList>
            <person name="Wu G."/>
            <person name="Miyauchi S."/>
            <person name="Morin E."/>
            <person name="Kuo A."/>
            <person name="Drula E."/>
            <person name="Varga T."/>
            <person name="Kohler A."/>
            <person name="Feng B."/>
            <person name="Cao Y."/>
            <person name="Lipzen A."/>
            <person name="Daum C."/>
            <person name="Hundley H."/>
            <person name="Pangilinan J."/>
            <person name="Johnson J."/>
            <person name="Barry K."/>
            <person name="LaButti K."/>
            <person name="Ng V."/>
            <person name="Ahrendt S."/>
            <person name="Min B."/>
            <person name="Choi I.G."/>
            <person name="Park H."/>
            <person name="Plett J.M."/>
            <person name="Magnuson J."/>
            <person name="Spatafora J.W."/>
            <person name="Nagy L.G."/>
            <person name="Henrissat B."/>
            <person name="Grigoriev I.V."/>
            <person name="Yang Z.L."/>
            <person name="Xu J."/>
            <person name="Martin F.M."/>
        </authorList>
    </citation>
    <scope>NUCLEOTIDE SEQUENCE</scope>
    <source>
        <strain evidence="1">KUC20120723A-06</strain>
    </source>
</reference>
<name>A0ACB8BE37_9AGAM</name>